<dbReference type="Gene3D" id="2.60.34.10">
    <property type="entry name" value="Substrate Binding Domain Of DNAk, Chain A, domain 1"/>
    <property type="match status" value="1"/>
</dbReference>
<dbReference type="InterPro" id="IPR043129">
    <property type="entry name" value="ATPase_NBD"/>
</dbReference>
<evidence type="ECO:0000256" key="1">
    <source>
        <dbReference type="ARBA" id="ARBA00007381"/>
    </source>
</evidence>
<proteinExistence type="inferred from homology"/>
<dbReference type="PANTHER" id="PTHR19375">
    <property type="entry name" value="HEAT SHOCK PROTEIN 70KDA"/>
    <property type="match status" value="1"/>
</dbReference>
<keyword evidence="7" id="KW-1185">Reference proteome</keyword>
<protein>
    <submittedName>
        <fullName evidence="6">Molecular chaperone HscC</fullName>
    </submittedName>
</protein>
<keyword evidence="3 5" id="KW-0067">ATP-binding</keyword>
<keyword evidence="4" id="KW-0143">Chaperone</keyword>
<evidence type="ECO:0000256" key="4">
    <source>
        <dbReference type="ARBA" id="ARBA00023186"/>
    </source>
</evidence>
<accession>A0A1N7GUZ7</accession>
<dbReference type="AlphaFoldDB" id="A0A1N7GUZ7"/>
<evidence type="ECO:0000256" key="5">
    <source>
        <dbReference type="RuleBase" id="RU003322"/>
    </source>
</evidence>
<dbReference type="SUPFAM" id="SSF53067">
    <property type="entry name" value="Actin-like ATPase domain"/>
    <property type="match status" value="2"/>
</dbReference>
<dbReference type="Pfam" id="PF00012">
    <property type="entry name" value="HSP70"/>
    <property type="match status" value="1"/>
</dbReference>
<dbReference type="PROSITE" id="PS00297">
    <property type="entry name" value="HSP70_1"/>
    <property type="match status" value="1"/>
</dbReference>
<evidence type="ECO:0000256" key="2">
    <source>
        <dbReference type="ARBA" id="ARBA00022741"/>
    </source>
</evidence>
<dbReference type="RefSeq" id="WP_076533734.1">
    <property type="nucleotide sequence ID" value="NZ_FOAC01000005.1"/>
</dbReference>
<dbReference type="Proteomes" id="UP000186019">
    <property type="component" value="Unassembled WGS sequence"/>
</dbReference>
<dbReference type="GO" id="GO:0140662">
    <property type="term" value="F:ATP-dependent protein folding chaperone"/>
    <property type="evidence" value="ECO:0007669"/>
    <property type="project" value="InterPro"/>
</dbReference>
<dbReference type="STRING" id="573024.SAMN05216208_3406"/>
<reference evidence="6 7" key="1">
    <citation type="submission" date="2017-01" db="EMBL/GenBank/DDBJ databases">
        <authorList>
            <person name="Mah S.A."/>
            <person name="Swanson W.J."/>
            <person name="Moy G.W."/>
            <person name="Vacquier V.D."/>
        </authorList>
    </citation>
    <scope>NUCLEOTIDE SEQUENCE [LARGE SCALE GENOMIC DNA]</scope>
    <source>
        <strain evidence="6 7">DSM 29590</strain>
    </source>
</reference>
<evidence type="ECO:0000313" key="6">
    <source>
        <dbReference type="EMBL" id="SIS16392.1"/>
    </source>
</evidence>
<organism evidence="6 7">
    <name type="scientific">Roseovarius nanhaiticus</name>
    <dbReference type="NCBI Taxonomy" id="573024"/>
    <lineage>
        <taxon>Bacteria</taxon>
        <taxon>Pseudomonadati</taxon>
        <taxon>Pseudomonadota</taxon>
        <taxon>Alphaproteobacteria</taxon>
        <taxon>Rhodobacterales</taxon>
        <taxon>Roseobacteraceae</taxon>
        <taxon>Roseovarius</taxon>
    </lineage>
</organism>
<name>A0A1N7GUZ7_9RHOB</name>
<dbReference type="Gene3D" id="3.30.420.40">
    <property type="match status" value="2"/>
</dbReference>
<dbReference type="SUPFAM" id="SSF100920">
    <property type="entry name" value="Heat shock protein 70kD (HSP70), peptide-binding domain"/>
    <property type="match status" value="1"/>
</dbReference>
<dbReference type="PROSITE" id="PS00329">
    <property type="entry name" value="HSP70_2"/>
    <property type="match status" value="1"/>
</dbReference>
<evidence type="ECO:0000256" key="3">
    <source>
        <dbReference type="ARBA" id="ARBA00022840"/>
    </source>
</evidence>
<dbReference type="InterPro" id="IPR018181">
    <property type="entry name" value="Heat_shock_70_CS"/>
</dbReference>
<dbReference type="Gene3D" id="3.90.640.10">
    <property type="entry name" value="Actin, Chain A, domain 4"/>
    <property type="match status" value="1"/>
</dbReference>
<dbReference type="GO" id="GO:0005524">
    <property type="term" value="F:ATP binding"/>
    <property type="evidence" value="ECO:0007669"/>
    <property type="project" value="UniProtKB-KW"/>
</dbReference>
<dbReference type="FunFam" id="3.30.420.40:FF:000071">
    <property type="entry name" value="Molecular chaperone DnaK"/>
    <property type="match status" value="1"/>
</dbReference>
<dbReference type="InterPro" id="IPR013126">
    <property type="entry name" value="Hsp_70_fam"/>
</dbReference>
<gene>
    <name evidence="6" type="ORF">SAMN05421666_2106</name>
</gene>
<sequence>MIIGIDLGTTNSLVSVFTDDGAVLIPNALGSSLTPSAVHMDEASALIVGASARDHLINRPDATAARFKRLMGTDKVTRLKGKDYTPEDLSSMVLRTLKTDAEAYLGETVTEAVISVPAYFNEIQRKATIHAATLAGLKVRRLINEPTAAALAYGLQDKEAENTFLIVDLGGGTFDVSILEMFSGVMEVRSSAGDAFLGGEDFTDRIAAHFAEQLGTKMDALGPQDLSRLRALADLAKHRLSDEPRASVIYRHGEEERELSLSRDLFETLTEDLTARMKVPLQRAIGDANLTAGDIDRIVLVGGATRMAPVRSLITRLFKRFPEHALDPDTVVALGAGVQAGLIARDKALDDVVMTDVCPFTLGFESSRRTGPGDQHETGIFVPLIERNTTIPASRSQEVETVQLGQTRITLNIYQGEAPYVRDNIRIGSYNVSLPSNMTEHEKVDVRFTYDSSGVLEVLATTLSTGVAKTLIIENSPGAMSPEAIAKRFKELEKIKIHPRDEAVNEAMISRLTAAYENALGQRRNQIGMLLSSFHAALATHDKRHIAQTRDRTADALKSLESAGVFD</sequence>
<dbReference type="EMBL" id="FTNV01000002">
    <property type="protein sequence ID" value="SIS16392.1"/>
    <property type="molecule type" value="Genomic_DNA"/>
</dbReference>
<dbReference type="OrthoDB" id="9766019at2"/>
<evidence type="ECO:0000313" key="7">
    <source>
        <dbReference type="Proteomes" id="UP000186019"/>
    </source>
</evidence>
<dbReference type="InterPro" id="IPR029047">
    <property type="entry name" value="HSP70_peptide-bd_sf"/>
</dbReference>
<keyword evidence="2 5" id="KW-0547">Nucleotide-binding</keyword>
<comment type="similarity">
    <text evidence="1 5">Belongs to the heat shock protein 70 family.</text>
</comment>
<dbReference type="PRINTS" id="PR00301">
    <property type="entry name" value="HEATSHOCK70"/>
</dbReference>